<feature type="domain" description="4Fe-4S ferredoxin-type" evidence="6">
    <location>
        <begin position="43"/>
        <end position="74"/>
    </location>
</feature>
<evidence type="ECO:0000256" key="3">
    <source>
        <dbReference type="ARBA" id="ARBA00022982"/>
    </source>
</evidence>
<organism evidence="7 8">
    <name type="scientific">Acidithrix ferrooxidans</name>
    <dbReference type="NCBI Taxonomy" id="1280514"/>
    <lineage>
        <taxon>Bacteria</taxon>
        <taxon>Bacillati</taxon>
        <taxon>Actinomycetota</taxon>
        <taxon>Acidimicrobiia</taxon>
        <taxon>Acidimicrobiales</taxon>
        <taxon>Acidimicrobiaceae</taxon>
        <taxon>Acidithrix</taxon>
    </lineage>
</organism>
<proteinExistence type="predicted"/>
<dbReference type="EMBL" id="JXYS01000078">
    <property type="protein sequence ID" value="KJF16661.1"/>
    <property type="molecule type" value="Genomic_DNA"/>
</dbReference>
<dbReference type="PANTHER" id="PTHR43082:SF3">
    <property type="entry name" value="FERREDOXIN-LIKE PROTEIN YDIT"/>
    <property type="match status" value="1"/>
</dbReference>
<feature type="domain" description="4Fe-4S ferredoxin-type" evidence="6">
    <location>
        <begin position="75"/>
        <end position="105"/>
    </location>
</feature>
<keyword evidence="1" id="KW-0813">Transport</keyword>
<dbReference type="SUPFAM" id="SSF54862">
    <property type="entry name" value="4Fe-4S ferredoxins"/>
    <property type="match status" value="1"/>
</dbReference>
<evidence type="ECO:0000313" key="7">
    <source>
        <dbReference type="EMBL" id="KJF16661.1"/>
    </source>
</evidence>
<evidence type="ECO:0000259" key="6">
    <source>
        <dbReference type="PROSITE" id="PS51379"/>
    </source>
</evidence>
<dbReference type="Gene3D" id="3.30.70.20">
    <property type="match status" value="1"/>
</dbReference>
<sequence>MTPDNSPKIVFNRPKTTVAPKKNDQIIVDDVLENVNFRISSKAHIVLNSTICEGCSDRRCLIACPASLFVETSNGSMIFNYENCFECGTCYLVCNQEGAITWNYPTGGYGVDFLHS</sequence>
<gene>
    <name evidence="7" type="primary">fixX</name>
    <name evidence="7" type="ORF">AXFE_25240</name>
</gene>
<dbReference type="PROSITE" id="PS51379">
    <property type="entry name" value="4FE4S_FER_2"/>
    <property type="match status" value="2"/>
</dbReference>
<evidence type="ECO:0000256" key="2">
    <source>
        <dbReference type="ARBA" id="ARBA00022723"/>
    </source>
</evidence>
<dbReference type="GO" id="GO:0005506">
    <property type="term" value="F:iron ion binding"/>
    <property type="evidence" value="ECO:0007669"/>
    <property type="project" value="InterPro"/>
</dbReference>
<dbReference type="AlphaFoldDB" id="A0A0D8HHV2"/>
<evidence type="ECO:0000256" key="5">
    <source>
        <dbReference type="ARBA" id="ARBA00023014"/>
    </source>
</evidence>
<dbReference type="InterPro" id="IPR012206">
    <property type="entry name" value="Fd_FixX"/>
</dbReference>
<dbReference type="STRING" id="1280514.AXFE_25240"/>
<dbReference type="RefSeq" id="WP_152626066.1">
    <property type="nucleotide sequence ID" value="NZ_JXYS01000078.1"/>
</dbReference>
<comment type="caution">
    <text evidence="7">The sequence shown here is derived from an EMBL/GenBank/DDBJ whole genome shotgun (WGS) entry which is preliminary data.</text>
</comment>
<name>A0A0D8HHV2_9ACTN</name>
<keyword evidence="4" id="KW-0408">Iron</keyword>
<dbReference type="Proteomes" id="UP000032360">
    <property type="component" value="Unassembled WGS sequence"/>
</dbReference>
<dbReference type="Pfam" id="PF13187">
    <property type="entry name" value="Fer4_9"/>
    <property type="match status" value="1"/>
</dbReference>
<dbReference type="GO" id="GO:0051536">
    <property type="term" value="F:iron-sulfur cluster binding"/>
    <property type="evidence" value="ECO:0007669"/>
    <property type="project" value="UniProtKB-KW"/>
</dbReference>
<keyword evidence="2" id="KW-0479">Metal-binding</keyword>
<evidence type="ECO:0000256" key="1">
    <source>
        <dbReference type="ARBA" id="ARBA00022448"/>
    </source>
</evidence>
<reference evidence="7 8" key="1">
    <citation type="submission" date="2015-01" db="EMBL/GenBank/DDBJ databases">
        <title>Draft genome of the acidophilic iron oxidizer Acidithrix ferrooxidans strain Py-F3.</title>
        <authorList>
            <person name="Poehlein A."/>
            <person name="Eisen S."/>
            <person name="Schloemann M."/>
            <person name="Johnson B.D."/>
            <person name="Daniel R."/>
            <person name="Muehling M."/>
        </authorList>
    </citation>
    <scope>NUCLEOTIDE SEQUENCE [LARGE SCALE GENOMIC DNA]</scope>
    <source>
        <strain evidence="7 8">Py-F3</strain>
    </source>
</reference>
<evidence type="ECO:0000313" key="8">
    <source>
        <dbReference type="Proteomes" id="UP000032360"/>
    </source>
</evidence>
<dbReference type="PANTHER" id="PTHR43082">
    <property type="entry name" value="FERREDOXIN-LIKE"/>
    <property type="match status" value="1"/>
</dbReference>
<keyword evidence="8" id="KW-1185">Reference proteome</keyword>
<protein>
    <submittedName>
        <fullName evidence="7">Ferredoxin-like protein FixX</fullName>
    </submittedName>
</protein>
<dbReference type="InterPro" id="IPR017896">
    <property type="entry name" value="4Fe4S_Fe-S-bd"/>
</dbReference>
<keyword evidence="5" id="KW-0411">Iron-sulfur</keyword>
<keyword evidence="3" id="KW-0249">Electron transport</keyword>
<evidence type="ECO:0000256" key="4">
    <source>
        <dbReference type="ARBA" id="ARBA00023004"/>
    </source>
</evidence>
<dbReference type="OrthoDB" id="9800260at2"/>
<accession>A0A0D8HHV2</accession>